<gene>
    <name evidence="1" type="ORF">GA0074696_3826</name>
</gene>
<protein>
    <submittedName>
        <fullName evidence="1">Uncharacterized protein</fullName>
    </submittedName>
</protein>
<reference evidence="1 2" key="1">
    <citation type="submission" date="2016-06" db="EMBL/GenBank/DDBJ databases">
        <authorList>
            <person name="Kjaerup R.B."/>
            <person name="Dalgaard T.S."/>
            <person name="Juul-Madsen H.R."/>
        </authorList>
    </citation>
    <scope>NUCLEOTIDE SEQUENCE [LARGE SCALE GENOMIC DNA]</scope>
    <source>
        <strain evidence="1 2">DSM 43821</strain>
    </source>
</reference>
<proteinExistence type="predicted"/>
<organism evidence="1 2">
    <name type="scientific">Micromonospora purpureochromogenes</name>
    <dbReference type="NCBI Taxonomy" id="47872"/>
    <lineage>
        <taxon>Bacteria</taxon>
        <taxon>Bacillati</taxon>
        <taxon>Actinomycetota</taxon>
        <taxon>Actinomycetes</taxon>
        <taxon>Micromonosporales</taxon>
        <taxon>Micromonosporaceae</taxon>
        <taxon>Micromonospora</taxon>
    </lineage>
</organism>
<dbReference type="Proteomes" id="UP000198228">
    <property type="component" value="Chromosome I"/>
</dbReference>
<accession>A0A1C4YY07</accession>
<dbReference type="RefSeq" id="WP_088962336.1">
    <property type="nucleotide sequence ID" value="NZ_LT607410.1"/>
</dbReference>
<evidence type="ECO:0000313" key="1">
    <source>
        <dbReference type="EMBL" id="SCF25564.1"/>
    </source>
</evidence>
<name>A0A1C4YY07_9ACTN</name>
<evidence type="ECO:0000313" key="2">
    <source>
        <dbReference type="Proteomes" id="UP000198228"/>
    </source>
</evidence>
<sequence length="254" mass="28582">MERYDELTRKYAALPNQGGVKDGFRYQPEAWRLFPRYHVVEAILVEIERLDPDLLPELAGLVDALVAAADGAHSPLTQPAGNEVEAEAMAAERRLFRSTVNGWLAGGDLRVEPLAYRRVLTPAEAAARQDQLRRWWGLVDRCWYPLLAEPIPPDVLVLAEAAMWDEQGIAHVRRELREMGGRRVMELREDGTDYLVDVDIVAPRYAGVEGVWSDDTLSWIAYASHEGTVTFGGHLAVALHTTWADLDRWRSSPD</sequence>
<dbReference type="AlphaFoldDB" id="A0A1C4YY07"/>
<dbReference type="EMBL" id="LT607410">
    <property type="protein sequence ID" value="SCF25564.1"/>
    <property type="molecule type" value="Genomic_DNA"/>
</dbReference>